<dbReference type="InterPro" id="IPR050822">
    <property type="entry name" value="Cerebellin_Synaptic_Org"/>
</dbReference>
<evidence type="ECO:0000313" key="6">
    <source>
        <dbReference type="Proteomes" id="UP000265020"/>
    </source>
</evidence>
<dbReference type="Pfam" id="PF00386">
    <property type="entry name" value="C1q"/>
    <property type="match status" value="1"/>
</dbReference>
<sequence length="175" mass="19034">MNVLLCMISAQIEDLINIKSRANITENQVEALKKEGEVKRVAFSASLLTSGSATLGPYNTNVPLVFRHVTTNIANAYNPNTGFFTAPLRGVYHFEFCVGAHGHPSHASAAALVKNGAHILVAYEHQVNGFGSSGKGVTLLLETGDVVFLRQWSNTRIFDDSSRHTTFSGHLIFTM</sequence>
<name>A0A3Q2FUT3_CYPVA</name>
<reference evidence="5" key="2">
    <citation type="submission" date="2025-09" db="UniProtKB">
        <authorList>
            <consortium name="Ensembl"/>
        </authorList>
    </citation>
    <scope>IDENTIFICATION</scope>
</reference>
<evidence type="ECO:0000256" key="2">
    <source>
        <dbReference type="ARBA" id="ARBA00022525"/>
    </source>
</evidence>
<dbReference type="PROSITE" id="PS50871">
    <property type="entry name" value="C1Q"/>
    <property type="match status" value="1"/>
</dbReference>
<keyword evidence="6" id="KW-1185">Reference proteome</keyword>
<feature type="domain" description="C1q" evidence="4">
    <location>
        <begin position="36"/>
        <end position="175"/>
    </location>
</feature>
<dbReference type="Proteomes" id="UP000265020">
    <property type="component" value="Unassembled WGS sequence"/>
</dbReference>
<reference evidence="5" key="1">
    <citation type="submission" date="2025-08" db="UniProtKB">
        <authorList>
            <consortium name="Ensembl"/>
        </authorList>
    </citation>
    <scope>IDENTIFICATION</scope>
</reference>
<accession>A0A3Q2FUT3</accession>
<dbReference type="AlphaFoldDB" id="A0A3Q2FUT3"/>
<dbReference type="SMART" id="SM00110">
    <property type="entry name" value="C1Q"/>
    <property type="match status" value="1"/>
</dbReference>
<keyword evidence="3" id="KW-0732">Signal</keyword>
<dbReference type="OMA" id="CMISAQI"/>
<dbReference type="PANTHER" id="PTHR22923">
    <property type="entry name" value="CEREBELLIN-RELATED"/>
    <property type="match status" value="1"/>
</dbReference>
<dbReference type="Gene3D" id="2.60.120.40">
    <property type="match status" value="1"/>
</dbReference>
<dbReference type="Ensembl" id="ENSCVAT00000017844.1">
    <property type="protein sequence ID" value="ENSCVAP00000010960.1"/>
    <property type="gene ID" value="ENSCVAG00000013152.1"/>
</dbReference>
<evidence type="ECO:0000256" key="1">
    <source>
        <dbReference type="ARBA" id="ARBA00004613"/>
    </source>
</evidence>
<dbReference type="GO" id="GO:0005576">
    <property type="term" value="C:extracellular region"/>
    <property type="evidence" value="ECO:0007669"/>
    <property type="project" value="UniProtKB-SubCell"/>
</dbReference>
<dbReference type="STRING" id="28743.ENSCVAP00000010960"/>
<dbReference type="GeneTree" id="ENSGT00950000183116"/>
<dbReference type="SUPFAM" id="SSF49842">
    <property type="entry name" value="TNF-like"/>
    <property type="match status" value="1"/>
</dbReference>
<dbReference type="PRINTS" id="PR00007">
    <property type="entry name" value="COMPLEMNTC1Q"/>
</dbReference>
<protein>
    <recommendedName>
        <fullName evidence="4">C1q domain-containing protein</fullName>
    </recommendedName>
</protein>
<keyword evidence="2" id="KW-0964">Secreted</keyword>
<organism evidence="5 6">
    <name type="scientific">Cyprinodon variegatus</name>
    <name type="common">Sheepshead minnow</name>
    <dbReference type="NCBI Taxonomy" id="28743"/>
    <lineage>
        <taxon>Eukaryota</taxon>
        <taxon>Metazoa</taxon>
        <taxon>Chordata</taxon>
        <taxon>Craniata</taxon>
        <taxon>Vertebrata</taxon>
        <taxon>Euteleostomi</taxon>
        <taxon>Actinopterygii</taxon>
        <taxon>Neopterygii</taxon>
        <taxon>Teleostei</taxon>
        <taxon>Neoteleostei</taxon>
        <taxon>Acanthomorphata</taxon>
        <taxon>Ovalentaria</taxon>
        <taxon>Atherinomorphae</taxon>
        <taxon>Cyprinodontiformes</taxon>
        <taxon>Cyprinodontidae</taxon>
        <taxon>Cyprinodon</taxon>
    </lineage>
</organism>
<dbReference type="InterPro" id="IPR008983">
    <property type="entry name" value="Tumour_necrosis_fac-like_dom"/>
</dbReference>
<evidence type="ECO:0000313" key="5">
    <source>
        <dbReference type="Ensembl" id="ENSCVAP00000010960.1"/>
    </source>
</evidence>
<dbReference type="PANTHER" id="PTHR22923:SF102">
    <property type="entry name" value="CEREBELLIN 13-RELATED"/>
    <property type="match status" value="1"/>
</dbReference>
<evidence type="ECO:0000259" key="4">
    <source>
        <dbReference type="PROSITE" id="PS50871"/>
    </source>
</evidence>
<evidence type="ECO:0000256" key="3">
    <source>
        <dbReference type="ARBA" id="ARBA00022729"/>
    </source>
</evidence>
<proteinExistence type="predicted"/>
<dbReference type="InterPro" id="IPR001073">
    <property type="entry name" value="C1q_dom"/>
</dbReference>
<comment type="subcellular location">
    <subcellularLocation>
        <location evidence="1">Secreted</location>
    </subcellularLocation>
</comment>